<name>A0ABU1JUR6_9PROT</name>
<gene>
    <name evidence="1" type="ORF">E9232_004893</name>
</gene>
<evidence type="ECO:0000313" key="1">
    <source>
        <dbReference type="EMBL" id="MDR6292353.1"/>
    </source>
</evidence>
<proteinExistence type="predicted"/>
<comment type="caution">
    <text evidence="1">The sequence shown here is derived from an EMBL/GenBank/DDBJ whole genome shotgun (WGS) entry which is preliminary data.</text>
</comment>
<dbReference type="Proteomes" id="UP001262410">
    <property type="component" value="Unassembled WGS sequence"/>
</dbReference>
<dbReference type="RefSeq" id="WP_309798382.1">
    <property type="nucleotide sequence ID" value="NZ_JAVDPW010000009.1"/>
</dbReference>
<accession>A0ABU1JUR6</accession>
<keyword evidence="2" id="KW-1185">Reference proteome</keyword>
<dbReference type="EMBL" id="JAVDPW010000009">
    <property type="protein sequence ID" value="MDR6292353.1"/>
    <property type="molecule type" value="Genomic_DNA"/>
</dbReference>
<protein>
    <submittedName>
        <fullName evidence="1">Uncharacterized protein</fullName>
    </submittedName>
</protein>
<organism evidence="1 2">
    <name type="scientific">Inquilinus ginsengisoli</name>
    <dbReference type="NCBI Taxonomy" id="363840"/>
    <lineage>
        <taxon>Bacteria</taxon>
        <taxon>Pseudomonadati</taxon>
        <taxon>Pseudomonadota</taxon>
        <taxon>Alphaproteobacteria</taxon>
        <taxon>Rhodospirillales</taxon>
        <taxon>Rhodospirillaceae</taxon>
        <taxon>Inquilinus</taxon>
    </lineage>
</organism>
<reference evidence="1 2" key="1">
    <citation type="submission" date="2023-07" db="EMBL/GenBank/DDBJ databases">
        <title>Sorghum-associated microbial communities from plants grown in Nebraska, USA.</title>
        <authorList>
            <person name="Schachtman D."/>
        </authorList>
    </citation>
    <scope>NUCLEOTIDE SEQUENCE [LARGE SCALE GENOMIC DNA]</scope>
    <source>
        <strain evidence="1 2">584</strain>
    </source>
</reference>
<evidence type="ECO:0000313" key="2">
    <source>
        <dbReference type="Proteomes" id="UP001262410"/>
    </source>
</evidence>
<sequence length="488" mass="52631">MPRIPFGPWTPDEPPLDGTGLVTATNVSPQSSATGYYRSWPALTPISNALSGAPLGGVAGKSNDGKAMSFAGDMTKLYRLQASTWGDVSRVGGYSTATPEVWRFVPYGYDIIATNYSDAIQKFTIGTSTKFADMSATAPRARHLAVVRDFLVTGNTSDTDGQRALRVRWSPLGNPSGDWTPNATLQTDFQDLTTGDEIMGLVGGEYGAIICRSAIYRMTFVGPPLAFQFDEVVRNHGCAASGSLATDGTMSVFYAEDGFYIFNGVALTPIGVGKINRWFEDNVAPSSFPTMSAQIDATRQLYVLLFTSKDSPNGQPDTLLQYNWVSDRWTIIRQPALVLVRLLSTVFTLEDLDTVSMNLDVLPASLDSRLWSGGVPYLGAFTQDLKFSAFAGPALVAEIETGEAALGGGVKARVQTVRPLCDGEASVVVKHRDDQWGPQQETTAETPTRAGDCKFNVDARFHSMKLTIGGPWTVAQGVDFTFVPTSET</sequence>